<evidence type="ECO:0000313" key="2">
    <source>
        <dbReference type="Proteomes" id="UP001239169"/>
    </source>
</evidence>
<evidence type="ECO:0000313" key="1">
    <source>
        <dbReference type="EMBL" id="WGX76210.1"/>
    </source>
</evidence>
<dbReference type="EMBL" id="CP124685">
    <property type="protein sequence ID" value="WGX76210.1"/>
    <property type="molecule type" value="Genomic_DNA"/>
</dbReference>
<sequence length="45" mass="5285">MLITYKNEEIANQISDLEDQISDLKKKKIKVVSLKIMKFKITQMS</sequence>
<name>A0ABY8R438_PARBF</name>
<gene>
    <name evidence="1" type="ORF">QJS64_02245</name>
</gene>
<proteinExistence type="predicted"/>
<reference evidence="1 2" key="1">
    <citation type="submission" date="2023-04" db="EMBL/GenBank/DDBJ databases">
        <title>Bacteria Genome Submission.</title>
        <authorList>
            <person name="Isaac P."/>
        </authorList>
    </citation>
    <scope>NUCLEOTIDE SEQUENCE [LARGE SCALE GENOMIC DNA]</scope>
    <source>
        <strain evidence="1 2">SampleS7P1</strain>
    </source>
</reference>
<accession>A0ABY8R438</accession>
<keyword evidence="2" id="KW-1185">Reference proteome</keyword>
<dbReference type="Proteomes" id="UP001239169">
    <property type="component" value="Chromosome"/>
</dbReference>
<protein>
    <submittedName>
        <fullName evidence="1">Uncharacterized protein</fullName>
    </submittedName>
</protein>
<organism evidence="1 2">
    <name type="scientific">Paraclostridium bifermentans</name>
    <name type="common">Clostridium bifermentans</name>
    <dbReference type="NCBI Taxonomy" id="1490"/>
    <lineage>
        <taxon>Bacteria</taxon>
        <taxon>Bacillati</taxon>
        <taxon>Bacillota</taxon>
        <taxon>Clostridia</taxon>
        <taxon>Peptostreptococcales</taxon>
        <taxon>Peptostreptococcaceae</taxon>
        <taxon>Paraclostridium</taxon>
    </lineage>
</organism>